<dbReference type="STRING" id="244447.ENSCSEP00000001413"/>
<feature type="domain" description="RING-type" evidence="5">
    <location>
        <begin position="120"/>
        <end position="162"/>
    </location>
</feature>
<dbReference type="Gene3D" id="3.30.40.10">
    <property type="entry name" value="Zinc/RING finger domain, C3HC4 (zinc finger)"/>
    <property type="match status" value="2"/>
</dbReference>
<dbReference type="PANTHER" id="PTHR14991:SF0">
    <property type="entry name" value="RING FINGER PROTEIN 32"/>
    <property type="match status" value="1"/>
</dbReference>
<keyword evidence="1" id="KW-0479">Metal-binding</keyword>
<dbReference type="CDD" id="cd16677">
    <property type="entry name" value="RING-H2_RNF32_rpt1"/>
    <property type="match status" value="1"/>
</dbReference>
<evidence type="ECO:0000256" key="2">
    <source>
        <dbReference type="ARBA" id="ARBA00022771"/>
    </source>
</evidence>
<dbReference type="InterPro" id="IPR027370">
    <property type="entry name" value="Znf-RING_euk"/>
</dbReference>
<proteinExistence type="predicted"/>
<evidence type="ECO:0000256" key="4">
    <source>
        <dbReference type="PROSITE-ProRule" id="PRU00175"/>
    </source>
</evidence>
<dbReference type="PANTHER" id="PTHR14991">
    <property type="entry name" value="RING FINGER PROTEIN 32"/>
    <property type="match status" value="1"/>
</dbReference>
<protein>
    <submittedName>
        <fullName evidence="6">Ring finger protein 32</fullName>
    </submittedName>
</protein>
<dbReference type="CDD" id="cd16678">
    <property type="entry name" value="RING-H2_RNF32_rpt2"/>
    <property type="match status" value="1"/>
</dbReference>
<evidence type="ECO:0000256" key="1">
    <source>
        <dbReference type="ARBA" id="ARBA00022723"/>
    </source>
</evidence>
<dbReference type="OMA" id="KHNNELM"/>
<dbReference type="AlphaFoldDB" id="A0A3P8UDV9"/>
<reference evidence="6" key="2">
    <citation type="submission" date="2025-08" db="UniProtKB">
        <authorList>
            <consortium name="Ensembl"/>
        </authorList>
    </citation>
    <scope>IDENTIFICATION</scope>
</reference>
<dbReference type="Pfam" id="PF00612">
    <property type="entry name" value="IQ"/>
    <property type="match status" value="1"/>
</dbReference>
<dbReference type="InterPro" id="IPR042862">
    <property type="entry name" value="RNF32"/>
</dbReference>
<evidence type="ECO:0000313" key="7">
    <source>
        <dbReference type="Proteomes" id="UP000265120"/>
    </source>
</evidence>
<dbReference type="GeneTree" id="ENSGT00390000003759"/>
<dbReference type="Pfam" id="PF13639">
    <property type="entry name" value="zf-RING_2"/>
    <property type="match status" value="1"/>
</dbReference>
<keyword evidence="3" id="KW-0862">Zinc</keyword>
<keyword evidence="2 4" id="KW-0863">Zinc-finger</keyword>
<dbReference type="SUPFAM" id="SSF57850">
    <property type="entry name" value="RING/U-box"/>
    <property type="match status" value="2"/>
</dbReference>
<accession>A0A3P8UDV9</accession>
<evidence type="ECO:0000256" key="3">
    <source>
        <dbReference type="ARBA" id="ARBA00022833"/>
    </source>
</evidence>
<dbReference type="InterPro" id="IPR000048">
    <property type="entry name" value="IQ_motif_EF-hand-BS"/>
</dbReference>
<evidence type="ECO:0000259" key="5">
    <source>
        <dbReference type="PROSITE" id="PS50089"/>
    </source>
</evidence>
<dbReference type="SMART" id="SM00184">
    <property type="entry name" value="RING"/>
    <property type="match status" value="2"/>
</dbReference>
<organism evidence="6 7">
    <name type="scientific">Cynoglossus semilaevis</name>
    <name type="common">Tongue sole</name>
    <dbReference type="NCBI Taxonomy" id="244447"/>
    <lineage>
        <taxon>Eukaryota</taxon>
        <taxon>Metazoa</taxon>
        <taxon>Chordata</taxon>
        <taxon>Craniata</taxon>
        <taxon>Vertebrata</taxon>
        <taxon>Euteleostomi</taxon>
        <taxon>Actinopterygii</taxon>
        <taxon>Neopterygii</taxon>
        <taxon>Teleostei</taxon>
        <taxon>Neoteleostei</taxon>
        <taxon>Acanthomorphata</taxon>
        <taxon>Carangaria</taxon>
        <taxon>Pleuronectiformes</taxon>
        <taxon>Pleuronectoidei</taxon>
        <taxon>Cynoglossidae</taxon>
        <taxon>Cynoglossinae</taxon>
        <taxon>Cynoglossus</taxon>
    </lineage>
</organism>
<dbReference type="PROSITE" id="PS50089">
    <property type="entry name" value="ZF_RING_2"/>
    <property type="match status" value="2"/>
</dbReference>
<dbReference type="Ensembl" id="ENSCSET00000001440.1">
    <property type="protein sequence ID" value="ENSCSEP00000001413.1"/>
    <property type="gene ID" value="ENSCSEG00000000962.1"/>
</dbReference>
<name>A0A3P8UDV9_CYNSE</name>
<dbReference type="CDD" id="cd23767">
    <property type="entry name" value="IQCD"/>
    <property type="match status" value="1"/>
</dbReference>
<keyword evidence="7" id="KW-1185">Reference proteome</keyword>
<dbReference type="Pfam" id="PF13445">
    <property type="entry name" value="zf-RING_UBOX"/>
    <property type="match status" value="1"/>
</dbReference>
<dbReference type="Proteomes" id="UP000265120">
    <property type="component" value="Chromosome 3"/>
</dbReference>
<reference evidence="6" key="3">
    <citation type="submission" date="2025-09" db="UniProtKB">
        <authorList>
            <consortium name="Ensembl"/>
        </authorList>
    </citation>
    <scope>IDENTIFICATION</scope>
</reference>
<evidence type="ECO:0000313" key="6">
    <source>
        <dbReference type="Ensembl" id="ENSCSEP00000001413.1"/>
    </source>
</evidence>
<dbReference type="InterPro" id="IPR013083">
    <property type="entry name" value="Znf_RING/FYVE/PHD"/>
</dbReference>
<dbReference type="InParanoid" id="A0A3P8UDV9"/>
<sequence length="338" mass="39005">LSVIIYLKKQSRALSLALLTTSVAFQDHITRSLLGSLVTLSDPLWKCRRPAPRIPQAGGNVEERQDLGEEREFVLDPAPPPLTLAQKMGLVAGPAQQLMEEQWRRVKARSVQQGESAQPCPICREEFRLKPQVLLSCSHVFHKSCLRSFERISGRKCCPLCRREQYQTRLGQGGARLFRTPRIQACWRGHVARKSYRHVRKTVWPKDQGLRRKFFEARELNDSLVRHCPTDTETFLTDIDRSLSWSRRVFQQLERRNVGEPQDPDWTRIQNQVIHRGLRDCPICLMPLCSQDIPSCTAVLLSCSHLFHQLCLEAFESFTADRRPSCPLCRSVYHKRLV</sequence>
<dbReference type="InterPro" id="IPR001841">
    <property type="entry name" value="Znf_RING"/>
</dbReference>
<feature type="domain" description="RING-type" evidence="5">
    <location>
        <begin position="281"/>
        <end position="330"/>
    </location>
</feature>
<reference evidence="6 7" key="1">
    <citation type="journal article" date="2014" name="Nat. Genet.">
        <title>Whole-genome sequence of a flatfish provides insights into ZW sex chromosome evolution and adaptation to a benthic lifestyle.</title>
        <authorList>
            <person name="Chen S."/>
            <person name="Zhang G."/>
            <person name="Shao C."/>
            <person name="Huang Q."/>
            <person name="Liu G."/>
            <person name="Zhang P."/>
            <person name="Song W."/>
            <person name="An N."/>
            <person name="Chalopin D."/>
            <person name="Volff J.N."/>
            <person name="Hong Y."/>
            <person name="Li Q."/>
            <person name="Sha Z."/>
            <person name="Zhou H."/>
            <person name="Xie M."/>
            <person name="Yu Q."/>
            <person name="Liu Y."/>
            <person name="Xiang H."/>
            <person name="Wang N."/>
            <person name="Wu K."/>
            <person name="Yang C."/>
            <person name="Zhou Q."/>
            <person name="Liao X."/>
            <person name="Yang L."/>
            <person name="Hu Q."/>
            <person name="Zhang J."/>
            <person name="Meng L."/>
            <person name="Jin L."/>
            <person name="Tian Y."/>
            <person name="Lian J."/>
            <person name="Yang J."/>
            <person name="Miao G."/>
            <person name="Liu S."/>
            <person name="Liang Z."/>
            <person name="Yan F."/>
            <person name="Li Y."/>
            <person name="Sun B."/>
            <person name="Zhang H."/>
            <person name="Zhang J."/>
            <person name="Zhu Y."/>
            <person name="Du M."/>
            <person name="Zhao Y."/>
            <person name="Schartl M."/>
            <person name="Tang Q."/>
            <person name="Wang J."/>
        </authorList>
    </citation>
    <scope>NUCLEOTIDE SEQUENCE</scope>
</reference>
<dbReference type="GO" id="GO:0008270">
    <property type="term" value="F:zinc ion binding"/>
    <property type="evidence" value="ECO:0007669"/>
    <property type="project" value="UniProtKB-KW"/>
</dbReference>
<dbReference type="PROSITE" id="PS50096">
    <property type="entry name" value="IQ"/>
    <property type="match status" value="1"/>
</dbReference>